<dbReference type="Proteomes" id="UP000255061">
    <property type="component" value="Unassembled WGS sequence"/>
</dbReference>
<dbReference type="RefSeq" id="WP_115407224.1">
    <property type="nucleotide sequence ID" value="NZ_UGYV01000004.1"/>
</dbReference>
<evidence type="ECO:0000313" key="2">
    <source>
        <dbReference type="Proteomes" id="UP000255061"/>
    </source>
</evidence>
<gene>
    <name evidence="1" type="ORF">NCTC10736_03891</name>
</gene>
<accession>A0A380BXZ0</accession>
<protein>
    <submittedName>
        <fullName evidence="1">Uncharacterized protein</fullName>
    </submittedName>
</protein>
<proteinExistence type="predicted"/>
<evidence type="ECO:0000313" key="1">
    <source>
        <dbReference type="EMBL" id="SUJ07942.1"/>
    </source>
</evidence>
<reference evidence="1 2" key="1">
    <citation type="submission" date="2018-06" db="EMBL/GenBank/DDBJ databases">
        <authorList>
            <consortium name="Pathogen Informatics"/>
            <person name="Doyle S."/>
        </authorList>
    </citation>
    <scope>NUCLEOTIDE SEQUENCE [LARGE SCALE GENOMIC DNA]</scope>
    <source>
        <strain evidence="1 2">NCTC10736</strain>
    </source>
</reference>
<sequence>MEILLKIELQDLVKQFREYEADCIKRSDADEGARAFQFCAISLEETLRRHGVHIGQTIECGSVQAARISFD</sequence>
<dbReference type="EMBL" id="UGYV01000004">
    <property type="protein sequence ID" value="SUJ07942.1"/>
    <property type="molecule type" value="Genomic_DNA"/>
</dbReference>
<name>A0A380BXZ0_9GAMM</name>
<organism evidence="1 2">
    <name type="scientific">Shewanella morhuae</name>
    <dbReference type="NCBI Taxonomy" id="365591"/>
    <lineage>
        <taxon>Bacteria</taxon>
        <taxon>Pseudomonadati</taxon>
        <taxon>Pseudomonadota</taxon>
        <taxon>Gammaproteobacteria</taxon>
        <taxon>Alteromonadales</taxon>
        <taxon>Shewanellaceae</taxon>
        <taxon>Shewanella</taxon>
    </lineage>
</organism>
<dbReference type="AlphaFoldDB" id="A0A380BXZ0"/>